<dbReference type="EMBL" id="BFAD01000015">
    <property type="protein sequence ID" value="GBE89034.1"/>
    <property type="molecule type" value="Genomic_DNA"/>
</dbReference>
<evidence type="ECO:0008006" key="4">
    <source>
        <dbReference type="Google" id="ProtNLM"/>
    </source>
</evidence>
<feature type="region of interest" description="Disordered" evidence="1">
    <location>
        <begin position="85"/>
        <end position="104"/>
    </location>
</feature>
<feature type="region of interest" description="Disordered" evidence="1">
    <location>
        <begin position="143"/>
        <end position="197"/>
    </location>
</feature>
<dbReference type="AlphaFoldDB" id="A0A401H3P1"/>
<organism evidence="2 3">
    <name type="scientific">Sparassis crispa</name>
    <dbReference type="NCBI Taxonomy" id="139825"/>
    <lineage>
        <taxon>Eukaryota</taxon>
        <taxon>Fungi</taxon>
        <taxon>Dikarya</taxon>
        <taxon>Basidiomycota</taxon>
        <taxon>Agaricomycotina</taxon>
        <taxon>Agaricomycetes</taxon>
        <taxon>Polyporales</taxon>
        <taxon>Sparassidaceae</taxon>
        <taxon>Sparassis</taxon>
    </lineage>
</organism>
<dbReference type="STRING" id="139825.A0A401H3P1"/>
<gene>
    <name evidence="2" type="ORF">SCP_1500360</name>
</gene>
<feature type="compositionally biased region" description="Pro residues" evidence="1">
    <location>
        <begin position="160"/>
        <end position="189"/>
    </location>
</feature>
<feature type="compositionally biased region" description="Basic and acidic residues" evidence="1">
    <location>
        <begin position="17"/>
        <end position="30"/>
    </location>
</feature>
<comment type="caution">
    <text evidence="2">The sequence shown here is derived from an EMBL/GenBank/DDBJ whole genome shotgun (WGS) entry which is preliminary data.</text>
</comment>
<feature type="region of interest" description="Disordered" evidence="1">
    <location>
        <begin position="1"/>
        <end position="73"/>
    </location>
</feature>
<evidence type="ECO:0000313" key="2">
    <source>
        <dbReference type="EMBL" id="GBE89034.1"/>
    </source>
</evidence>
<evidence type="ECO:0000313" key="3">
    <source>
        <dbReference type="Proteomes" id="UP000287166"/>
    </source>
</evidence>
<feature type="compositionally biased region" description="Polar residues" evidence="1">
    <location>
        <begin position="1"/>
        <end position="10"/>
    </location>
</feature>
<sequence>MDTNTATISNVPHKRCRSSEARNVKAPKTEDAEDVSCARNAATGGSHGLLSDEDDLTPSGGAASITTPRSTRGDVHAIAANQSLAAPTPSSTDHRSSPPASPAHQVHCVLAPPLIPRNLALAPLRSGLLPTFTATVKVDGLDDPSLSDIGPSGVGGCPTSPVPLPSQSSPPSPSSPPPSSMPQDLPPPEVQEQPYRPNYFRSPPVPCQWGGVCGIGLDDVSPGGILRHLREYHPEEKLDKQTRGRCLWSTGYDALCERPMMQSNYGKHIAEIHVRSMAVECPSCRKSFSRPDVLEKHRNGRCKGSA</sequence>
<proteinExistence type="predicted"/>
<reference evidence="2 3" key="1">
    <citation type="journal article" date="2018" name="Sci. Rep.">
        <title>Genome sequence of the cauliflower mushroom Sparassis crispa (Hanabiratake) and its association with beneficial usage.</title>
        <authorList>
            <person name="Kiyama R."/>
            <person name="Furutani Y."/>
            <person name="Kawaguchi K."/>
            <person name="Nakanishi T."/>
        </authorList>
    </citation>
    <scope>NUCLEOTIDE SEQUENCE [LARGE SCALE GENOMIC DNA]</scope>
</reference>
<dbReference type="GeneID" id="38785951"/>
<dbReference type="OrthoDB" id="2782214at2759"/>
<dbReference type="RefSeq" id="XP_027619947.1">
    <property type="nucleotide sequence ID" value="XM_027764146.1"/>
</dbReference>
<keyword evidence="3" id="KW-1185">Reference proteome</keyword>
<name>A0A401H3P1_9APHY</name>
<evidence type="ECO:0000256" key="1">
    <source>
        <dbReference type="SAM" id="MobiDB-lite"/>
    </source>
</evidence>
<accession>A0A401H3P1</accession>
<dbReference type="Proteomes" id="UP000287166">
    <property type="component" value="Unassembled WGS sequence"/>
</dbReference>
<dbReference type="InParanoid" id="A0A401H3P1"/>
<protein>
    <recommendedName>
        <fullName evidence="4">C2H2-type domain-containing protein</fullName>
    </recommendedName>
</protein>